<reference evidence="13 14" key="1">
    <citation type="submission" date="2019-07" db="EMBL/GenBank/DDBJ databases">
        <title>Whole genome shotgun sequence of Segetibacter aerophilus NBRC 106135.</title>
        <authorList>
            <person name="Hosoyama A."/>
            <person name="Uohara A."/>
            <person name="Ohji S."/>
            <person name="Ichikawa N."/>
        </authorList>
    </citation>
    <scope>NUCLEOTIDE SEQUENCE [LARGE SCALE GENOMIC DNA]</scope>
    <source>
        <strain evidence="13 14">NBRC 106135</strain>
    </source>
</reference>
<keyword evidence="5 7" id="KW-0378">Hydrolase</keyword>
<comment type="caution">
    <text evidence="13">The sequence shown here is derived from an EMBL/GenBank/DDBJ whole genome shotgun (WGS) entry which is preliminary data.</text>
</comment>
<dbReference type="SMART" id="SM00228">
    <property type="entry name" value="PDZ"/>
    <property type="match status" value="1"/>
</dbReference>
<proteinExistence type="inferred from homology"/>
<dbReference type="GO" id="GO:0008236">
    <property type="term" value="F:serine-type peptidase activity"/>
    <property type="evidence" value="ECO:0007669"/>
    <property type="project" value="UniProtKB-UniRule"/>
</dbReference>
<dbReference type="PANTHER" id="PTHR43253:SF1">
    <property type="entry name" value="TRICORN PROTEASE HOMOLOG 2-RELATED"/>
    <property type="match status" value="1"/>
</dbReference>
<keyword evidence="11" id="KW-0732">Signal</keyword>
<evidence type="ECO:0000256" key="10">
    <source>
        <dbReference type="SAM" id="MobiDB-lite"/>
    </source>
</evidence>
<evidence type="ECO:0000256" key="4">
    <source>
        <dbReference type="ARBA" id="ARBA00022670"/>
    </source>
</evidence>
<evidence type="ECO:0000256" key="8">
    <source>
        <dbReference type="PIRSR" id="PIRSR036421-1"/>
    </source>
</evidence>
<dbReference type="OrthoDB" id="9815657at2"/>
<dbReference type="Pfam" id="PF14685">
    <property type="entry name" value="PDZ_Tricorn"/>
    <property type="match status" value="1"/>
</dbReference>
<dbReference type="InterPro" id="IPR012393">
    <property type="entry name" value="Tricorn_protease"/>
</dbReference>
<sequence>MKIIRPTFTKLTAVLFSVASACFCSAQSSERTTGVSNTGTPYFSDPALSPDASEIAFVSGGDIWTVPAKGGEARLLISHPDFETRPVYSPDGRYIAFTSTRSGNGDIYVLNFANGQLTRLTYDDGADNVNSWSPDGKYIYFSSSSREISGMQDVFRVRVDGGTPMPVSQNRYLSEFFPMPSPDGKTLAITARGVASGQWWRKGHSHLDESEIWLMHEGKNGTYEKITEGGAKELWPMWSKDSKTLYYISDRTGAANLYARPVGGAAKMLTQFAKGLILFPTISYNGQSIVFEKDFKVWRFDLASGKATPVDITRRGVPAGPGVEHVRLTSQFRGLELSPDGKKIAFIAHGDVFVASAKDGGDAVRVTTTGANEGQVTWAPNSNSIVYTSDRDGVSHLYQYNFITSSETRLTNDKLDDGSALFSYDGKTLAFVRDGKELRVLDMNSKNQISLAKGYFDRPPFSSSSSIAWSPDNRYVAYAAYGSKSFQNIYVVPVTGGEAKPVTFLANGNSGSVNWSRDGKYLLFNTSQRTENGAVARVDLVLQRPRFREDQFQQMFTEQVQTTPAPGNPPTTPRPNPEKANRAADTMFKSPAKTVKPGETTNIVFDGIRQRLNLLPLGVDVNDETISKDGNTLLITASVAGQVHLFTYSLDELSREPAVLKQLTSTPGFKSDAQFSPDGKEVYFLEQGRIQSITVDTRAVKPVAVTAELDVDFHKEKVEVFKQAWEVQNKGFYDETFHGADWNAVKTTYEPLAEGANTPDELRRILSLMVGELNASHSGVSGPPSPFITGRLGLRFEANEYENSAKLKIIEVITLGPAAVTGDIHVGDYLVSVDGVPISANVNIDQLLENKINKRVVVGISSAGSAKDTKKVTVRPVNQTTEKGLLYRQWVQQQRDYVAKVSGGRLGYVHMYDMSAQSLNQLYLDIDAENHSREGVVVDVRNNNGGFVNAYALDVLSRKGYMTMTVRGLPSAPARTQLGQRALDAPTILVTNQHSLSDAEDFAEGYRTLNLGKVVGEPTGGWIIYTSAATLIDGTTIRLPFIKVTDHEGKDMELHPRPVDILVSKPLGEYNKDSQLDVAVKVLLQQLDSKLSKK</sequence>
<dbReference type="InterPro" id="IPR029045">
    <property type="entry name" value="ClpP/crotonase-like_dom_sf"/>
</dbReference>
<dbReference type="Gene3D" id="2.120.10.30">
    <property type="entry name" value="TolB, C-terminal domain"/>
    <property type="match status" value="1"/>
</dbReference>
<dbReference type="AlphaFoldDB" id="A0A512BJA6"/>
<evidence type="ECO:0000256" key="2">
    <source>
        <dbReference type="ARBA" id="ARBA00008524"/>
    </source>
</evidence>
<organism evidence="13 14">
    <name type="scientific">Segetibacter aerophilus</name>
    <dbReference type="NCBI Taxonomy" id="670293"/>
    <lineage>
        <taxon>Bacteria</taxon>
        <taxon>Pseudomonadati</taxon>
        <taxon>Bacteroidota</taxon>
        <taxon>Chitinophagia</taxon>
        <taxon>Chitinophagales</taxon>
        <taxon>Chitinophagaceae</taxon>
        <taxon>Segetibacter</taxon>
    </lineage>
</organism>
<dbReference type="Gene3D" id="3.30.750.44">
    <property type="match status" value="1"/>
</dbReference>
<gene>
    <name evidence="13" type="ORF">SAE01_45470</name>
</gene>
<evidence type="ECO:0000259" key="12">
    <source>
        <dbReference type="PROSITE" id="PS50106"/>
    </source>
</evidence>
<dbReference type="CDD" id="cd07562">
    <property type="entry name" value="Peptidase_S41_TRI"/>
    <property type="match status" value="1"/>
</dbReference>
<dbReference type="InterPro" id="IPR028204">
    <property type="entry name" value="Tricorn_C1"/>
</dbReference>
<feature type="chain" id="PRO_5021769513" description="Tricorn protease homolog" evidence="11">
    <location>
        <begin position="27"/>
        <end position="1094"/>
    </location>
</feature>
<dbReference type="InterPro" id="IPR005151">
    <property type="entry name" value="Tail-specific_protease"/>
</dbReference>
<evidence type="ECO:0000256" key="11">
    <source>
        <dbReference type="SAM" id="SignalP"/>
    </source>
</evidence>
<dbReference type="Pfam" id="PF26549">
    <property type="entry name" value="Tricorn_N"/>
    <property type="match status" value="1"/>
</dbReference>
<dbReference type="InterPro" id="IPR011042">
    <property type="entry name" value="6-blade_b-propeller_TolB-like"/>
</dbReference>
<keyword evidence="4 7" id="KW-0645">Protease</keyword>
<dbReference type="Pfam" id="PF03572">
    <property type="entry name" value="Peptidase_S41"/>
    <property type="match status" value="1"/>
</dbReference>
<keyword evidence="3 7" id="KW-0963">Cytoplasm</keyword>
<feature type="site" description="Transition state stabilizer; via amide nitrogen" evidence="9">
    <location>
        <position position="998"/>
    </location>
</feature>
<feature type="active site" description="Charge relay system" evidence="8">
    <location>
        <position position="1053"/>
    </location>
</feature>
<dbReference type="InterPro" id="IPR001478">
    <property type="entry name" value="PDZ"/>
</dbReference>
<feature type="signal peptide" evidence="11">
    <location>
        <begin position="1"/>
        <end position="26"/>
    </location>
</feature>
<evidence type="ECO:0000256" key="5">
    <source>
        <dbReference type="ARBA" id="ARBA00022801"/>
    </source>
</evidence>
<dbReference type="GO" id="GO:0005737">
    <property type="term" value="C:cytoplasm"/>
    <property type="evidence" value="ECO:0007669"/>
    <property type="project" value="UniProtKB-SubCell"/>
</dbReference>
<evidence type="ECO:0000313" key="14">
    <source>
        <dbReference type="Proteomes" id="UP000321513"/>
    </source>
</evidence>
<feature type="active site" description="Charge relay system" evidence="8">
    <location>
        <position position="777"/>
    </location>
</feature>
<dbReference type="PROSITE" id="PS51257">
    <property type="entry name" value="PROKAR_LIPOPROTEIN"/>
    <property type="match status" value="1"/>
</dbReference>
<dbReference type="SUPFAM" id="SSF50156">
    <property type="entry name" value="PDZ domain-like"/>
    <property type="match status" value="1"/>
</dbReference>
<comment type="function">
    <text evidence="7">Degrades oligopeptides.</text>
</comment>
<dbReference type="Gene3D" id="2.120.10.60">
    <property type="entry name" value="Tricorn protease N-terminal domain"/>
    <property type="match status" value="2"/>
</dbReference>
<comment type="similarity">
    <text evidence="2 7">Belongs to the peptidase S41B family.</text>
</comment>
<dbReference type="SUPFAM" id="SSF52096">
    <property type="entry name" value="ClpP/crotonase"/>
    <property type="match status" value="1"/>
</dbReference>
<dbReference type="Gene3D" id="2.30.42.10">
    <property type="match status" value="1"/>
</dbReference>
<dbReference type="GO" id="GO:0006508">
    <property type="term" value="P:proteolysis"/>
    <property type="evidence" value="ECO:0007669"/>
    <property type="project" value="UniProtKB-UniRule"/>
</dbReference>
<keyword evidence="14" id="KW-1185">Reference proteome</keyword>
<dbReference type="RefSeq" id="WP_147206178.1">
    <property type="nucleotide sequence ID" value="NZ_BJYT01000037.1"/>
</dbReference>
<dbReference type="InterPro" id="IPR029414">
    <property type="entry name" value="Tricorn_PDZ"/>
</dbReference>
<accession>A0A512BJA6</accession>
<dbReference type="EC" id="3.4.21.-" evidence="7"/>
<dbReference type="PROSITE" id="PS50106">
    <property type="entry name" value="PDZ"/>
    <property type="match status" value="1"/>
</dbReference>
<dbReference type="InterPro" id="IPR036034">
    <property type="entry name" value="PDZ_sf"/>
</dbReference>
<feature type="domain" description="PDZ" evidence="12">
    <location>
        <begin position="790"/>
        <end position="839"/>
    </location>
</feature>
<feature type="region of interest" description="Disordered" evidence="10">
    <location>
        <begin position="559"/>
        <end position="582"/>
    </location>
</feature>
<feature type="active site" description="Nucleophile" evidence="8">
    <location>
        <position position="997"/>
    </location>
</feature>
<comment type="subcellular location">
    <subcellularLocation>
        <location evidence="1 7">Cytoplasm</location>
    </subcellularLocation>
</comment>
<dbReference type="PIRSF" id="PIRSF036421">
    <property type="entry name" value="Tricorn_protease"/>
    <property type="match status" value="1"/>
</dbReference>
<feature type="compositionally biased region" description="Pro residues" evidence="10">
    <location>
        <begin position="566"/>
        <end position="575"/>
    </location>
</feature>
<dbReference type="Gene3D" id="3.90.226.10">
    <property type="entry name" value="2-enoyl-CoA Hydratase, Chain A, domain 1"/>
    <property type="match status" value="1"/>
</dbReference>
<evidence type="ECO:0000256" key="1">
    <source>
        <dbReference type="ARBA" id="ARBA00004496"/>
    </source>
</evidence>
<evidence type="ECO:0000256" key="6">
    <source>
        <dbReference type="ARBA" id="ARBA00022825"/>
    </source>
</evidence>
<dbReference type="Pfam" id="PF14684">
    <property type="entry name" value="Tricorn_C1"/>
    <property type="match status" value="1"/>
</dbReference>
<evidence type="ECO:0000313" key="13">
    <source>
        <dbReference type="EMBL" id="GEO12051.1"/>
    </source>
</evidence>
<evidence type="ECO:0000256" key="7">
    <source>
        <dbReference type="PIRNR" id="PIRNR036421"/>
    </source>
</evidence>
<dbReference type="Proteomes" id="UP000321513">
    <property type="component" value="Unassembled WGS sequence"/>
</dbReference>
<dbReference type="Pfam" id="PF26550">
    <property type="entry name" value="Tricorn_2nd"/>
    <property type="match status" value="1"/>
</dbReference>
<name>A0A512BJA6_9BACT</name>
<keyword evidence="6 7" id="KW-0720">Serine protease</keyword>
<protein>
    <recommendedName>
        <fullName evidence="7">Tricorn protease homolog</fullName>
        <ecNumber evidence="7">3.4.21.-</ecNumber>
    </recommendedName>
</protein>
<dbReference type="PANTHER" id="PTHR43253">
    <property type="entry name" value="TRICORN PROTEASE HOMOLOG 2-RELATED"/>
    <property type="match status" value="1"/>
</dbReference>
<dbReference type="EMBL" id="BJYT01000037">
    <property type="protein sequence ID" value="GEO12051.1"/>
    <property type="molecule type" value="Genomic_DNA"/>
</dbReference>
<evidence type="ECO:0000256" key="3">
    <source>
        <dbReference type="ARBA" id="ARBA00022490"/>
    </source>
</evidence>
<dbReference type="SMART" id="SM00245">
    <property type="entry name" value="TSPc"/>
    <property type="match status" value="1"/>
</dbReference>
<evidence type="ECO:0000256" key="9">
    <source>
        <dbReference type="PIRSR" id="PIRSR036421-3"/>
    </source>
</evidence>
<dbReference type="SUPFAM" id="SSF82171">
    <property type="entry name" value="DPP6 N-terminal domain-like"/>
    <property type="match status" value="2"/>
</dbReference>